<feature type="region of interest" description="Disordered" evidence="1">
    <location>
        <begin position="1"/>
        <end position="36"/>
    </location>
</feature>
<evidence type="ECO:0000313" key="3">
    <source>
        <dbReference type="Proteomes" id="UP000000763"/>
    </source>
</evidence>
<dbReference type="AlphaFoldDB" id="Q6Z3B0"/>
<feature type="compositionally biased region" description="Basic and acidic residues" evidence="1">
    <location>
        <begin position="1"/>
        <end position="11"/>
    </location>
</feature>
<dbReference type="EMBL" id="AP005256">
    <property type="protein sequence ID" value="BAC84159.1"/>
    <property type="molecule type" value="Genomic_DNA"/>
</dbReference>
<reference evidence="3" key="1">
    <citation type="journal article" date="2005" name="Nature">
        <title>The map-based sequence of the rice genome.</title>
        <authorList>
            <consortium name="International rice genome sequencing project (IRGSP)"/>
            <person name="Matsumoto T."/>
            <person name="Wu J."/>
            <person name="Kanamori H."/>
            <person name="Katayose Y."/>
            <person name="Fujisawa M."/>
            <person name="Namiki N."/>
            <person name="Mizuno H."/>
            <person name="Yamamoto K."/>
            <person name="Antonio B.A."/>
            <person name="Baba T."/>
            <person name="Sakata K."/>
            <person name="Nagamura Y."/>
            <person name="Aoki H."/>
            <person name="Arikawa K."/>
            <person name="Arita K."/>
            <person name="Bito T."/>
            <person name="Chiden Y."/>
            <person name="Fujitsuka N."/>
            <person name="Fukunaka R."/>
            <person name="Hamada M."/>
            <person name="Harada C."/>
            <person name="Hayashi A."/>
            <person name="Hijishita S."/>
            <person name="Honda M."/>
            <person name="Hosokawa S."/>
            <person name="Ichikawa Y."/>
            <person name="Idonuma A."/>
            <person name="Iijima M."/>
            <person name="Ikeda M."/>
            <person name="Ikeno M."/>
            <person name="Ito K."/>
            <person name="Ito S."/>
            <person name="Ito T."/>
            <person name="Ito Y."/>
            <person name="Ito Y."/>
            <person name="Iwabuchi A."/>
            <person name="Kamiya K."/>
            <person name="Karasawa W."/>
            <person name="Kurita K."/>
            <person name="Katagiri S."/>
            <person name="Kikuta A."/>
            <person name="Kobayashi H."/>
            <person name="Kobayashi N."/>
            <person name="Machita K."/>
            <person name="Maehara T."/>
            <person name="Masukawa M."/>
            <person name="Mizubayashi T."/>
            <person name="Mukai Y."/>
            <person name="Nagasaki H."/>
            <person name="Nagata Y."/>
            <person name="Naito S."/>
            <person name="Nakashima M."/>
            <person name="Nakama Y."/>
            <person name="Nakamichi Y."/>
            <person name="Nakamura M."/>
            <person name="Meguro A."/>
            <person name="Negishi M."/>
            <person name="Ohta I."/>
            <person name="Ohta T."/>
            <person name="Okamoto M."/>
            <person name="Ono N."/>
            <person name="Saji S."/>
            <person name="Sakaguchi M."/>
            <person name="Sakai K."/>
            <person name="Shibata M."/>
            <person name="Shimokawa T."/>
            <person name="Song J."/>
            <person name="Takazaki Y."/>
            <person name="Terasawa K."/>
            <person name="Tsugane M."/>
            <person name="Tsuji K."/>
            <person name="Ueda S."/>
            <person name="Waki K."/>
            <person name="Yamagata H."/>
            <person name="Yamamoto M."/>
            <person name="Yamamoto S."/>
            <person name="Yamane H."/>
            <person name="Yoshiki S."/>
            <person name="Yoshihara R."/>
            <person name="Yukawa K."/>
            <person name="Zhong H."/>
            <person name="Yano M."/>
            <person name="Yuan Q."/>
            <person name="Ouyang S."/>
            <person name="Liu J."/>
            <person name="Jones K.M."/>
            <person name="Gansberger K."/>
            <person name="Moffat K."/>
            <person name="Hill J."/>
            <person name="Bera J."/>
            <person name="Fadrosh D."/>
            <person name="Jin S."/>
            <person name="Johri S."/>
            <person name="Kim M."/>
            <person name="Overton L."/>
            <person name="Reardon M."/>
            <person name="Tsitrin T."/>
            <person name="Vuong H."/>
            <person name="Weaver B."/>
            <person name="Ciecko A."/>
            <person name="Tallon L."/>
            <person name="Jackson J."/>
            <person name="Pai G."/>
            <person name="Aken S.V."/>
            <person name="Utterback T."/>
            <person name="Reidmuller S."/>
            <person name="Feldblyum T."/>
            <person name="Hsiao J."/>
            <person name="Zismann V."/>
            <person name="Iobst S."/>
            <person name="de Vazeille A.R."/>
            <person name="Buell C.R."/>
            <person name="Ying K."/>
            <person name="Li Y."/>
            <person name="Lu T."/>
            <person name="Huang Y."/>
            <person name="Zhao Q."/>
            <person name="Feng Q."/>
            <person name="Zhang L."/>
            <person name="Zhu J."/>
            <person name="Weng Q."/>
            <person name="Mu J."/>
            <person name="Lu Y."/>
            <person name="Fan D."/>
            <person name="Liu Y."/>
            <person name="Guan J."/>
            <person name="Zhang Y."/>
            <person name="Yu S."/>
            <person name="Liu X."/>
            <person name="Zhang Y."/>
            <person name="Hong G."/>
            <person name="Han B."/>
            <person name="Choisne N."/>
            <person name="Demange N."/>
            <person name="Orjeda G."/>
            <person name="Samain S."/>
            <person name="Cattolico L."/>
            <person name="Pelletier E."/>
            <person name="Couloux A."/>
            <person name="Segurens B."/>
            <person name="Wincker P."/>
            <person name="D'Hont A."/>
            <person name="Scarpelli C."/>
            <person name="Weissenbach J."/>
            <person name="Salanoubat M."/>
            <person name="Quetier F."/>
            <person name="Yu Y."/>
            <person name="Kim H.R."/>
            <person name="Rambo T."/>
            <person name="Currie J."/>
            <person name="Collura K."/>
            <person name="Luo M."/>
            <person name="Yang T."/>
            <person name="Ammiraju J.S.S."/>
            <person name="Engler F."/>
            <person name="Soderlund C."/>
            <person name="Wing R.A."/>
            <person name="Palmer L.E."/>
            <person name="de la Bastide M."/>
            <person name="Spiegel L."/>
            <person name="Nascimento L."/>
            <person name="Zutavern T."/>
            <person name="O'Shaughnessy A."/>
            <person name="Dike S."/>
            <person name="Dedhia N."/>
            <person name="Preston R."/>
            <person name="Balija V."/>
            <person name="McCombie W.R."/>
            <person name="Chow T."/>
            <person name="Chen H."/>
            <person name="Chung M."/>
            <person name="Chen C."/>
            <person name="Shaw J."/>
            <person name="Wu H."/>
            <person name="Hsiao K."/>
            <person name="Chao Y."/>
            <person name="Chu M."/>
            <person name="Cheng C."/>
            <person name="Hour A."/>
            <person name="Lee P."/>
            <person name="Lin S."/>
            <person name="Lin Y."/>
            <person name="Liou J."/>
            <person name="Liu S."/>
            <person name="Hsing Y."/>
            <person name="Raghuvanshi S."/>
            <person name="Mohanty A."/>
            <person name="Bharti A.K."/>
            <person name="Gaur A."/>
            <person name="Gupta V."/>
            <person name="Kumar D."/>
            <person name="Ravi V."/>
            <person name="Vij S."/>
            <person name="Kapur A."/>
            <person name="Khurana P."/>
            <person name="Khurana P."/>
            <person name="Khurana J.P."/>
            <person name="Tyagi A.K."/>
            <person name="Gaikwad K."/>
            <person name="Singh A."/>
            <person name="Dalal V."/>
            <person name="Srivastava S."/>
            <person name="Dixit A."/>
            <person name="Pal A.K."/>
            <person name="Ghazi I.A."/>
            <person name="Yadav M."/>
            <person name="Pandit A."/>
            <person name="Bhargava A."/>
            <person name="Sureshbabu K."/>
            <person name="Batra K."/>
            <person name="Sharma T.R."/>
            <person name="Mohapatra T."/>
            <person name="Singh N.K."/>
            <person name="Messing J."/>
            <person name="Nelson A.B."/>
            <person name="Fuks G."/>
            <person name="Kavchok S."/>
            <person name="Keizer G."/>
            <person name="Linton E."/>
            <person name="Llaca V."/>
            <person name="Song R."/>
            <person name="Tanyolac B."/>
            <person name="Young S."/>
            <person name="Ho-Il K."/>
            <person name="Hahn J.H."/>
            <person name="Sangsakoo G."/>
            <person name="Vanavichit A."/>
            <person name="de Mattos Luiz.A.T."/>
            <person name="Zimmer P.D."/>
            <person name="Malone G."/>
            <person name="Dellagostin O."/>
            <person name="de Oliveira A.C."/>
            <person name="Bevan M."/>
            <person name="Bancroft I."/>
            <person name="Minx P."/>
            <person name="Cordum H."/>
            <person name="Wilson R."/>
            <person name="Cheng Z."/>
            <person name="Jin W."/>
            <person name="Jiang J."/>
            <person name="Leong S.A."/>
            <person name="Iwama H."/>
            <person name="Gojobori T."/>
            <person name="Itoh T."/>
            <person name="Niimura Y."/>
            <person name="Fujii Y."/>
            <person name="Habara T."/>
            <person name="Sakai H."/>
            <person name="Sato Y."/>
            <person name="Wilson G."/>
            <person name="Kumar K."/>
            <person name="McCouch S."/>
            <person name="Juretic N."/>
            <person name="Hoen D."/>
            <person name="Wright S."/>
            <person name="Bruskiewich R."/>
            <person name="Bureau T."/>
            <person name="Miyao A."/>
            <person name="Hirochika H."/>
            <person name="Nishikawa T."/>
            <person name="Kadowaki K."/>
            <person name="Sugiura M."/>
            <person name="Burr B."/>
            <person name="Sasaki T."/>
        </authorList>
    </citation>
    <scope>NUCLEOTIDE SEQUENCE [LARGE SCALE GENOMIC DNA]</scope>
    <source>
        <strain evidence="3">cv. Nipponbare</strain>
    </source>
</reference>
<evidence type="ECO:0000256" key="1">
    <source>
        <dbReference type="SAM" id="MobiDB-lite"/>
    </source>
</evidence>
<protein>
    <submittedName>
        <fullName evidence="2">Uncharacterized protein</fullName>
    </submittedName>
</protein>
<evidence type="ECO:0000313" key="2">
    <source>
        <dbReference type="EMBL" id="BAC84159.1"/>
    </source>
</evidence>
<gene>
    <name evidence="2" type="primary">P0038F09.26</name>
</gene>
<sequence>MQRHQRGERGEISQSTMGTSGKKRREPNDDAALPAWRMEESAKVECAEWRSRFRSEEGCDGSGAAAPPAWGIEGGRGAAAQARRCGEAEGGRGVAAHAGERCEQGCRYPDTYPSILRYYDPTKSKRYRSHIVS</sequence>
<dbReference type="Proteomes" id="UP000000763">
    <property type="component" value="Chromosome 7"/>
</dbReference>
<name>Q6Z3B0_ORYSJ</name>
<proteinExistence type="predicted"/>
<organism evidence="2 3">
    <name type="scientific">Oryza sativa subsp. japonica</name>
    <name type="common">Rice</name>
    <dbReference type="NCBI Taxonomy" id="39947"/>
    <lineage>
        <taxon>Eukaryota</taxon>
        <taxon>Viridiplantae</taxon>
        <taxon>Streptophyta</taxon>
        <taxon>Embryophyta</taxon>
        <taxon>Tracheophyta</taxon>
        <taxon>Spermatophyta</taxon>
        <taxon>Magnoliopsida</taxon>
        <taxon>Liliopsida</taxon>
        <taxon>Poales</taxon>
        <taxon>Poaceae</taxon>
        <taxon>BOP clade</taxon>
        <taxon>Oryzoideae</taxon>
        <taxon>Oryzeae</taxon>
        <taxon>Oryzinae</taxon>
        <taxon>Oryza</taxon>
        <taxon>Oryza sativa</taxon>
    </lineage>
</organism>
<reference evidence="3" key="2">
    <citation type="journal article" date="2008" name="Nucleic Acids Res.">
        <title>The rice annotation project database (RAP-DB): 2008 update.</title>
        <authorList>
            <consortium name="The rice annotation project (RAP)"/>
        </authorList>
    </citation>
    <scope>GENOME REANNOTATION</scope>
    <source>
        <strain evidence="3">cv. Nipponbare</strain>
    </source>
</reference>
<accession>Q6Z3B0</accession>